<keyword evidence="2" id="KW-1133">Transmembrane helix</keyword>
<feature type="compositionally biased region" description="Low complexity" evidence="1">
    <location>
        <begin position="536"/>
        <end position="551"/>
    </location>
</feature>
<dbReference type="PANTHER" id="PTHR34219">
    <property type="entry name" value="IRON-REGULATED INNER MEMBRANE PROTEIN-RELATED"/>
    <property type="match status" value="1"/>
</dbReference>
<feature type="transmembrane region" description="Helical" evidence="2">
    <location>
        <begin position="262"/>
        <end position="283"/>
    </location>
</feature>
<dbReference type="PANTHER" id="PTHR34219:SF1">
    <property type="entry name" value="PEPSY DOMAIN-CONTAINING PROTEIN"/>
    <property type="match status" value="1"/>
</dbReference>
<organism evidence="3 4">
    <name type="scientific">Galactobacter valiniphilus</name>
    <dbReference type="NCBI Taxonomy" id="2676122"/>
    <lineage>
        <taxon>Bacteria</taxon>
        <taxon>Bacillati</taxon>
        <taxon>Actinomycetota</taxon>
        <taxon>Actinomycetes</taxon>
        <taxon>Micrococcales</taxon>
        <taxon>Micrococcaceae</taxon>
        <taxon>Galactobacter</taxon>
    </lineage>
</organism>
<keyword evidence="2" id="KW-0472">Membrane</keyword>
<dbReference type="EMBL" id="QQXK01000024">
    <property type="protein sequence ID" value="RII41608.1"/>
    <property type="molecule type" value="Genomic_DNA"/>
</dbReference>
<feature type="compositionally biased region" description="Low complexity" evidence="1">
    <location>
        <begin position="44"/>
        <end position="57"/>
    </location>
</feature>
<feature type="region of interest" description="Disordered" evidence="1">
    <location>
        <begin position="1"/>
        <end position="59"/>
    </location>
</feature>
<name>A0A399J7W6_9MICC</name>
<proteinExistence type="predicted"/>
<feature type="compositionally biased region" description="Basic and acidic residues" evidence="1">
    <location>
        <begin position="1"/>
        <end position="10"/>
    </location>
</feature>
<feature type="region of interest" description="Disordered" evidence="1">
    <location>
        <begin position="306"/>
        <end position="326"/>
    </location>
</feature>
<comment type="caution">
    <text evidence="3">The sequence shown here is derived from an EMBL/GenBank/DDBJ whole genome shotgun (WGS) entry which is preliminary data.</text>
</comment>
<keyword evidence="4" id="KW-1185">Reference proteome</keyword>
<feature type="compositionally biased region" description="Low complexity" evidence="1">
    <location>
        <begin position="18"/>
        <end position="29"/>
    </location>
</feature>
<dbReference type="Proteomes" id="UP000265419">
    <property type="component" value="Unassembled WGS sequence"/>
</dbReference>
<evidence type="ECO:0000313" key="3">
    <source>
        <dbReference type="EMBL" id="RII41608.1"/>
    </source>
</evidence>
<evidence type="ECO:0000313" key="4">
    <source>
        <dbReference type="Proteomes" id="UP000265419"/>
    </source>
</evidence>
<feature type="compositionally biased region" description="Low complexity" evidence="1">
    <location>
        <begin position="565"/>
        <end position="584"/>
    </location>
</feature>
<dbReference type="Pfam" id="PF03929">
    <property type="entry name" value="PepSY_TM"/>
    <property type="match status" value="1"/>
</dbReference>
<sequence>MHSPQAHERASLPPSTLETAPETPSGTTPEPSPEGRPAASGQPTSRGTGTSGATGTSRTRRRPWLKPFVMRLHFYAGVFVAPFILLAALTGAAYAVTPQLEKIVYAQELTSAGRAGDEQRSLSEQIAAAQAYTGGGVIQAVRPAPDAGQTTRVLYPEPSDEDGGLRTVFVDPTTAQIRGEFTSYTSLGQSPMRHWLEGFHSSLYLGQAGQKYSELAASWLGIIAAAGLFLWAWTWRKTRKNKRAELLKPAVRRGPRRLHLSTGIWALAGMLFLSATGITWSQWAGANVGELRAAWGWTSPRLDSSLGGTATHEDEHAAHHGAATATDGGNLWSDPAAFTQVLSFARMNGIGSAQVEVVPPSSPEKAWVVRETRAQFPTAANQVAIDRANGTATDRVDFAAQPLAAQLTTWGIALHMGDLFGVWNQAALLVLALAITVVILAGYRMWFRRRPAGLRSGLAAPSFRPRDVPWWGWAAFGGAGLALGLFLPALGLSLAAFVVLDAAVLAWRGRRTRWGGGADGAASEGDGRGTGGASAGPGAPAETGAAQTGAQERTSVIGSPAAVGSASTPSSESRTTSASSSAAE</sequence>
<evidence type="ECO:0000256" key="2">
    <source>
        <dbReference type="SAM" id="Phobius"/>
    </source>
</evidence>
<protein>
    <submittedName>
        <fullName evidence="3">PepSY domain-containing protein</fullName>
    </submittedName>
</protein>
<feature type="region of interest" description="Disordered" evidence="1">
    <location>
        <begin position="515"/>
        <end position="584"/>
    </location>
</feature>
<keyword evidence="2" id="KW-0812">Transmembrane</keyword>
<reference evidence="3 4" key="1">
    <citation type="submission" date="2018-07" db="EMBL/GenBank/DDBJ databases">
        <title>Arthrobacter sp. nov., isolated from raw cow's milk with high bacterial count.</title>
        <authorList>
            <person name="Hahne J."/>
            <person name="Isele D."/>
            <person name="Lipski A."/>
        </authorList>
    </citation>
    <scope>NUCLEOTIDE SEQUENCE [LARGE SCALE GENOMIC DNA]</scope>
    <source>
        <strain evidence="3 4">JZ R-35</strain>
    </source>
</reference>
<feature type="transmembrane region" description="Helical" evidence="2">
    <location>
        <begin position="468"/>
        <end position="486"/>
    </location>
</feature>
<dbReference type="AlphaFoldDB" id="A0A399J7W6"/>
<gene>
    <name evidence="3" type="ORF">DWB68_11705</name>
</gene>
<accession>A0A399J7W6</accession>
<feature type="transmembrane region" description="Helical" evidence="2">
    <location>
        <begin position="72"/>
        <end position="96"/>
    </location>
</feature>
<dbReference type="InterPro" id="IPR005625">
    <property type="entry name" value="PepSY-ass_TM"/>
</dbReference>
<dbReference type="RefSeq" id="WP_147391666.1">
    <property type="nucleotide sequence ID" value="NZ_QQXK01000024.1"/>
</dbReference>
<evidence type="ECO:0000256" key="1">
    <source>
        <dbReference type="SAM" id="MobiDB-lite"/>
    </source>
</evidence>
<feature type="transmembrane region" description="Helical" evidence="2">
    <location>
        <begin position="215"/>
        <end position="233"/>
    </location>
</feature>
<feature type="transmembrane region" description="Helical" evidence="2">
    <location>
        <begin position="426"/>
        <end position="447"/>
    </location>
</feature>